<comment type="caution">
    <text evidence="2">The sequence shown here is derived from an EMBL/GenBank/DDBJ whole genome shotgun (WGS) entry which is preliminary data.</text>
</comment>
<feature type="region of interest" description="Disordered" evidence="1">
    <location>
        <begin position="145"/>
        <end position="185"/>
    </location>
</feature>
<sequence length="185" mass="20750">MQRPGGFETGGRPGSKPDSIEEPPCKQAWCMPNPSASNIFPLAEVWRGDGGSDVVLIILPRFKIQRSSSLIKWSSGSASGLVVDEYELEEVYGFYHLAVPLTSLIQKLEGRYMVYYRIAICGHAICRKFFWLFFKRNTTVGQLRLKNPPRRQPVPYIGPKSSSGTFIQGAPARSDQRKKPHLPLP</sequence>
<keyword evidence="3" id="KW-1185">Reference proteome</keyword>
<feature type="compositionally biased region" description="Basic residues" evidence="1">
    <location>
        <begin position="176"/>
        <end position="185"/>
    </location>
</feature>
<name>A0A4Y2QPS4_ARAVE</name>
<reference evidence="2 3" key="1">
    <citation type="journal article" date="2019" name="Sci. Rep.">
        <title>Orb-weaving spider Araneus ventricosus genome elucidates the spidroin gene catalogue.</title>
        <authorList>
            <person name="Kono N."/>
            <person name="Nakamura H."/>
            <person name="Ohtoshi R."/>
            <person name="Moran D.A.P."/>
            <person name="Shinohara A."/>
            <person name="Yoshida Y."/>
            <person name="Fujiwara M."/>
            <person name="Mori M."/>
            <person name="Tomita M."/>
            <person name="Arakawa K."/>
        </authorList>
    </citation>
    <scope>NUCLEOTIDE SEQUENCE [LARGE SCALE GENOMIC DNA]</scope>
</reference>
<organism evidence="2 3">
    <name type="scientific">Araneus ventricosus</name>
    <name type="common">Orbweaver spider</name>
    <name type="synonym">Epeira ventricosa</name>
    <dbReference type="NCBI Taxonomy" id="182803"/>
    <lineage>
        <taxon>Eukaryota</taxon>
        <taxon>Metazoa</taxon>
        <taxon>Ecdysozoa</taxon>
        <taxon>Arthropoda</taxon>
        <taxon>Chelicerata</taxon>
        <taxon>Arachnida</taxon>
        <taxon>Araneae</taxon>
        <taxon>Araneomorphae</taxon>
        <taxon>Entelegynae</taxon>
        <taxon>Araneoidea</taxon>
        <taxon>Araneidae</taxon>
        <taxon>Araneus</taxon>
    </lineage>
</organism>
<feature type="region of interest" description="Disordered" evidence="1">
    <location>
        <begin position="1"/>
        <end position="23"/>
    </location>
</feature>
<proteinExistence type="predicted"/>
<evidence type="ECO:0000256" key="1">
    <source>
        <dbReference type="SAM" id="MobiDB-lite"/>
    </source>
</evidence>
<evidence type="ECO:0000313" key="2">
    <source>
        <dbReference type="EMBL" id="GBN65313.1"/>
    </source>
</evidence>
<gene>
    <name evidence="2" type="ORF">AVEN_254614_1</name>
</gene>
<evidence type="ECO:0000313" key="3">
    <source>
        <dbReference type="Proteomes" id="UP000499080"/>
    </source>
</evidence>
<dbReference type="Proteomes" id="UP000499080">
    <property type="component" value="Unassembled WGS sequence"/>
</dbReference>
<dbReference type="EMBL" id="BGPR01014464">
    <property type="protein sequence ID" value="GBN65313.1"/>
    <property type="molecule type" value="Genomic_DNA"/>
</dbReference>
<accession>A0A4Y2QPS4</accession>
<protein>
    <submittedName>
        <fullName evidence="2">Uncharacterized protein</fullName>
    </submittedName>
</protein>
<dbReference type="AlphaFoldDB" id="A0A4Y2QPS4"/>